<gene>
    <name evidence="3" type="ORF">BLL52_2670</name>
</gene>
<dbReference type="Gene3D" id="2.30.30.90">
    <property type="match status" value="1"/>
</dbReference>
<evidence type="ECO:0000313" key="3">
    <source>
        <dbReference type="EMBL" id="OLP06434.1"/>
    </source>
</evidence>
<dbReference type="PANTHER" id="PTHR42954">
    <property type="entry name" value="FE(2+) TRANSPORT PROTEIN A"/>
    <property type="match status" value="1"/>
</dbReference>
<dbReference type="SMART" id="SM00899">
    <property type="entry name" value="FeoA"/>
    <property type="match status" value="1"/>
</dbReference>
<name>A0A1Q8YED7_9BURK</name>
<reference evidence="3 4" key="1">
    <citation type="submission" date="2017-01" db="EMBL/GenBank/DDBJ databases">
        <title>Genome sequence of Rhodoferax antarcticus ANT.BR, a psychrophilic purple nonsulfur bacterium from an Antarctic microbial mat.</title>
        <authorList>
            <person name="Baker J."/>
            <person name="Riester C."/>
            <person name="Skinner B."/>
            <person name="Newell A."/>
            <person name="Swingley W."/>
            <person name="Madigan M."/>
            <person name="Jung D."/>
            <person name="Asao M."/>
            <person name="Chen M."/>
            <person name="Loughlin P."/>
            <person name="Pan H."/>
            <person name="Lin S."/>
            <person name="Li N."/>
            <person name="Shaw J."/>
            <person name="Prado M."/>
            <person name="Sherman C."/>
            <person name="Li X."/>
            <person name="Tang J."/>
            <person name="Blankenship R."/>
            <person name="Zhao T."/>
            <person name="Touchman J."/>
            <person name="Sattley M."/>
        </authorList>
    </citation>
    <scope>NUCLEOTIDE SEQUENCE [LARGE SCALE GENOMIC DNA]</scope>
    <source>
        <strain evidence="3 4">ANT.BR</strain>
    </source>
</reference>
<dbReference type="InterPro" id="IPR038157">
    <property type="entry name" value="FeoA_core_dom"/>
</dbReference>
<accession>A0A1Q8YED7</accession>
<evidence type="ECO:0000259" key="2">
    <source>
        <dbReference type="SMART" id="SM00899"/>
    </source>
</evidence>
<dbReference type="InterPro" id="IPR007167">
    <property type="entry name" value="Fe-transptr_FeoA-like"/>
</dbReference>
<dbReference type="Proteomes" id="UP000185911">
    <property type="component" value="Unassembled WGS sequence"/>
</dbReference>
<evidence type="ECO:0000313" key="4">
    <source>
        <dbReference type="Proteomes" id="UP000185911"/>
    </source>
</evidence>
<evidence type="ECO:0000256" key="1">
    <source>
        <dbReference type="ARBA" id="ARBA00023004"/>
    </source>
</evidence>
<dbReference type="Pfam" id="PF04023">
    <property type="entry name" value="FeoA"/>
    <property type="match status" value="1"/>
</dbReference>
<dbReference type="InterPro" id="IPR052713">
    <property type="entry name" value="FeoA"/>
</dbReference>
<dbReference type="STRING" id="81479.RA876_07440"/>
<dbReference type="GO" id="GO:0046914">
    <property type="term" value="F:transition metal ion binding"/>
    <property type="evidence" value="ECO:0007669"/>
    <property type="project" value="InterPro"/>
</dbReference>
<dbReference type="PANTHER" id="PTHR42954:SF2">
    <property type="entry name" value="FE(2+) TRANSPORT PROTEIN A"/>
    <property type="match status" value="1"/>
</dbReference>
<keyword evidence="1" id="KW-0408">Iron</keyword>
<comment type="caution">
    <text evidence="3">The sequence shown here is derived from an EMBL/GenBank/DDBJ whole genome shotgun (WGS) entry which is preliminary data.</text>
</comment>
<dbReference type="AlphaFoldDB" id="A0A1Q8YED7"/>
<dbReference type="SUPFAM" id="SSF50037">
    <property type="entry name" value="C-terminal domain of transcriptional repressors"/>
    <property type="match status" value="1"/>
</dbReference>
<feature type="domain" description="Ferrous iron transporter FeoA-like" evidence="2">
    <location>
        <begin position="15"/>
        <end position="93"/>
    </location>
</feature>
<protein>
    <submittedName>
        <fullName evidence="3">Putative ferrous iron transport protein A</fullName>
    </submittedName>
</protein>
<sequence length="94" mass="10117">MTQPIQPNPAASAPMGLHQLARQARAVVLGMNPTHDDEERGIALRLLEIGFLPGEQVRVIAHGYPGHDPLAVRVGNTTFALRSHEAALVQVQPV</sequence>
<keyword evidence="4" id="KW-1185">Reference proteome</keyword>
<dbReference type="InterPro" id="IPR008988">
    <property type="entry name" value="Transcriptional_repressor_C"/>
</dbReference>
<dbReference type="RefSeq" id="WP_075586869.1">
    <property type="nucleotide sequence ID" value="NZ_MSYM01000013.1"/>
</dbReference>
<dbReference type="EMBL" id="MSYM01000013">
    <property type="protein sequence ID" value="OLP06434.1"/>
    <property type="molecule type" value="Genomic_DNA"/>
</dbReference>
<organism evidence="3 4">
    <name type="scientific">Rhodoferax antarcticus ANT.BR</name>
    <dbReference type="NCBI Taxonomy" id="1111071"/>
    <lineage>
        <taxon>Bacteria</taxon>
        <taxon>Pseudomonadati</taxon>
        <taxon>Pseudomonadota</taxon>
        <taxon>Betaproteobacteria</taxon>
        <taxon>Burkholderiales</taxon>
        <taxon>Comamonadaceae</taxon>
        <taxon>Rhodoferax</taxon>
    </lineage>
</organism>
<proteinExistence type="predicted"/>